<protein>
    <submittedName>
        <fullName evidence="2">CoA transferase</fullName>
    </submittedName>
</protein>
<dbReference type="InterPro" id="IPR023606">
    <property type="entry name" value="CoA-Trfase_III_dom_1_sf"/>
</dbReference>
<gene>
    <name evidence="2" type="ORF">GT347_22560</name>
</gene>
<organism evidence="2 3">
    <name type="scientific">Xylophilus rhododendri</name>
    <dbReference type="NCBI Taxonomy" id="2697032"/>
    <lineage>
        <taxon>Bacteria</taxon>
        <taxon>Pseudomonadati</taxon>
        <taxon>Pseudomonadota</taxon>
        <taxon>Betaproteobacteria</taxon>
        <taxon>Burkholderiales</taxon>
        <taxon>Xylophilus</taxon>
    </lineage>
</organism>
<dbReference type="RefSeq" id="WP_160554321.1">
    <property type="nucleotide sequence ID" value="NZ_CP047650.1"/>
</dbReference>
<name>A0A857J8Y9_9BURK</name>
<dbReference type="AlphaFoldDB" id="A0A857J8Y9"/>
<dbReference type="PANTHER" id="PTHR48228:SF6">
    <property type="entry name" value="L-CARNITINE COA-TRANSFERASE"/>
    <property type="match status" value="1"/>
</dbReference>
<dbReference type="Gene3D" id="3.30.1540.10">
    <property type="entry name" value="formyl-coa transferase, domain 3"/>
    <property type="match status" value="1"/>
</dbReference>
<evidence type="ECO:0000256" key="1">
    <source>
        <dbReference type="ARBA" id="ARBA00022679"/>
    </source>
</evidence>
<evidence type="ECO:0000313" key="3">
    <source>
        <dbReference type="Proteomes" id="UP000464787"/>
    </source>
</evidence>
<keyword evidence="3" id="KW-1185">Reference proteome</keyword>
<proteinExistence type="predicted"/>
<dbReference type="GO" id="GO:0016740">
    <property type="term" value="F:transferase activity"/>
    <property type="evidence" value="ECO:0007669"/>
    <property type="project" value="UniProtKB-KW"/>
</dbReference>
<reference evidence="2 3" key="1">
    <citation type="submission" date="2020-01" db="EMBL/GenBank/DDBJ databases">
        <title>Genome sequencing of strain KACC 21265.</title>
        <authorList>
            <person name="Heo J."/>
            <person name="Kim S.-J."/>
            <person name="Kim J.-S."/>
            <person name="Hong S.-B."/>
            <person name="Kwon S.-W."/>
        </authorList>
    </citation>
    <scope>NUCLEOTIDE SEQUENCE [LARGE SCALE GENOMIC DNA]</scope>
    <source>
        <strain evidence="2 3">KACC 21265</strain>
    </source>
</reference>
<dbReference type="Gene3D" id="3.40.50.10540">
    <property type="entry name" value="Crotonobetainyl-coa:carnitine coa-transferase, domain 1"/>
    <property type="match status" value="1"/>
</dbReference>
<sequence>MSALPSKTFDAAARGPLHGLRIIDMSRLVAGNMLTLQLADFGADVIKVEPPEGDSLRHFTTEGMEIWWKTYSRNKRSVGLDLRRPESIGLVKQLVAGADVLVESFRPGVLEAMGLAPEVLHAINPRLVITRISGWGQTGPYRHKPGFGTLVEGYSGFAAINGFADREPVLPPIFLGDMTTGLYGASATMTALWNVKVQGGAGQVVDLSLFEPTLSILGPQVANHHFTGKLKSRTGSRSSTTAPRNAYRTLDDEWVCLSTASHSMARRLFESIGHGALLDDPRFATNAARLKNIEEVDRLVGAFVQDRTLAENLAFFDRAGVTIGPIQDARHLGTDAYVIERESIVQLPDAELGSLPMHNITPRLQATPGAFRMPAPTLGQHNRELLSPLLPHSEFQRLVDEGAISTGRRAPATA</sequence>
<dbReference type="Pfam" id="PF02515">
    <property type="entry name" value="CoA_transf_3"/>
    <property type="match status" value="1"/>
</dbReference>
<dbReference type="InterPro" id="IPR003673">
    <property type="entry name" value="CoA-Trfase_fam_III"/>
</dbReference>
<evidence type="ECO:0000313" key="2">
    <source>
        <dbReference type="EMBL" id="QHJ00511.1"/>
    </source>
</evidence>
<dbReference type="EMBL" id="CP047650">
    <property type="protein sequence ID" value="QHJ00511.1"/>
    <property type="molecule type" value="Genomic_DNA"/>
</dbReference>
<dbReference type="PANTHER" id="PTHR48228">
    <property type="entry name" value="SUCCINYL-COA--D-CITRAMALATE COA-TRANSFERASE"/>
    <property type="match status" value="1"/>
</dbReference>
<dbReference type="SUPFAM" id="SSF89796">
    <property type="entry name" value="CoA-transferase family III (CaiB/BaiF)"/>
    <property type="match status" value="1"/>
</dbReference>
<dbReference type="KEGG" id="xyk:GT347_22560"/>
<dbReference type="InterPro" id="IPR044855">
    <property type="entry name" value="CoA-Trfase_III_dom3_sf"/>
</dbReference>
<dbReference type="Proteomes" id="UP000464787">
    <property type="component" value="Chromosome"/>
</dbReference>
<dbReference type="InterPro" id="IPR050509">
    <property type="entry name" value="CoA-transferase_III"/>
</dbReference>
<accession>A0A857J8Y9</accession>
<keyword evidence="1 2" id="KW-0808">Transferase</keyword>